<reference key="2">
    <citation type="submission" date="2011-10" db="EMBL/GenBank/DDBJ databases">
        <title>The genome and transcriptome sequence of Clonorchis sinensis provide insights into the carcinogenic liver fluke.</title>
        <authorList>
            <person name="Wang X."/>
            <person name="Huang Y."/>
            <person name="Chen W."/>
            <person name="Liu H."/>
            <person name="Guo L."/>
            <person name="Chen Y."/>
            <person name="Luo F."/>
            <person name="Zhou W."/>
            <person name="Sun J."/>
            <person name="Mao Q."/>
            <person name="Liang P."/>
            <person name="Zhou C."/>
            <person name="Tian Y."/>
            <person name="Men J."/>
            <person name="Lv X."/>
            <person name="Huang L."/>
            <person name="Zhou J."/>
            <person name="Hu Y."/>
            <person name="Li R."/>
            <person name="Zhang F."/>
            <person name="Lei H."/>
            <person name="Li X."/>
            <person name="Hu X."/>
            <person name="Liang C."/>
            <person name="Xu J."/>
            <person name="Wu Z."/>
            <person name="Yu X."/>
        </authorList>
    </citation>
    <scope>NUCLEOTIDE SEQUENCE</scope>
    <source>
        <strain>Henan</strain>
    </source>
</reference>
<evidence type="ECO:0000313" key="2">
    <source>
        <dbReference type="EMBL" id="GAA48378.1"/>
    </source>
</evidence>
<organism evidence="2 3">
    <name type="scientific">Clonorchis sinensis</name>
    <name type="common">Chinese liver fluke</name>
    <dbReference type="NCBI Taxonomy" id="79923"/>
    <lineage>
        <taxon>Eukaryota</taxon>
        <taxon>Metazoa</taxon>
        <taxon>Spiralia</taxon>
        <taxon>Lophotrochozoa</taxon>
        <taxon>Platyhelminthes</taxon>
        <taxon>Trematoda</taxon>
        <taxon>Digenea</taxon>
        <taxon>Opisthorchiida</taxon>
        <taxon>Opisthorchiata</taxon>
        <taxon>Opisthorchiidae</taxon>
        <taxon>Clonorchis</taxon>
    </lineage>
</organism>
<feature type="region of interest" description="Disordered" evidence="1">
    <location>
        <begin position="471"/>
        <end position="491"/>
    </location>
</feature>
<reference evidence="2" key="1">
    <citation type="journal article" date="2011" name="Genome Biol.">
        <title>The draft genome of the carcinogenic human liver fluke Clonorchis sinensis.</title>
        <authorList>
            <person name="Wang X."/>
            <person name="Chen W."/>
            <person name="Huang Y."/>
            <person name="Sun J."/>
            <person name="Men J."/>
            <person name="Liu H."/>
            <person name="Luo F."/>
            <person name="Guo L."/>
            <person name="Lv X."/>
            <person name="Deng C."/>
            <person name="Zhou C."/>
            <person name="Fan Y."/>
            <person name="Li X."/>
            <person name="Huang L."/>
            <person name="Hu Y."/>
            <person name="Liang C."/>
            <person name="Hu X."/>
            <person name="Xu J."/>
            <person name="Yu X."/>
        </authorList>
    </citation>
    <scope>NUCLEOTIDE SEQUENCE [LARGE SCALE GENOMIC DNA]</scope>
    <source>
        <strain evidence="2">Henan</strain>
    </source>
</reference>
<name>G7Y5Z2_CLOSI</name>
<proteinExistence type="predicted"/>
<feature type="compositionally biased region" description="Basic residues" evidence="1">
    <location>
        <begin position="362"/>
        <end position="376"/>
    </location>
</feature>
<dbReference type="Proteomes" id="UP000008909">
    <property type="component" value="Unassembled WGS sequence"/>
</dbReference>
<dbReference type="AlphaFoldDB" id="G7Y5Z2"/>
<evidence type="ECO:0000256" key="1">
    <source>
        <dbReference type="SAM" id="MobiDB-lite"/>
    </source>
</evidence>
<feature type="compositionally biased region" description="Polar residues" evidence="1">
    <location>
        <begin position="430"/>
        <end position="442"/>
    </location>
</feature>
<keyword evidence="3" id="KW-1185">Reference proteome</keyword>
<evidence type="ECO:0000313" key="3">
    <source>
        <dbReference type="Proteomes" id="UP000008909"/>
    </source>
</evidence>
<feature type="compositionally biased region" description="Polar residues" evidence="1">
    <location>
        <begin position="402"/>
        <end position="419"/>
    </location>
</feature>
<accession>G7Y5Z2</accession>
<sequence length="491" mass="56283">MINWSDTSTEHFVLDQEPGVLLTRKSATRRSNIDIWNGFVYPVSNLNRSKGTRVYSTSKLGEQVDGHDQKVDMEQPDEEQWVPVLRVTVLRDGLEEKSYCPLRYECEGVSPLTISMSVFVETAMLPSAEEGRIEFKRSRVSETICENDSTEIHLSIVALIDGLNTSRQQLEEPRGSKRNIDTRTPPTTEIQREITILKRDNSPRADGLHHALFKGSDVVKNNQNHCIPTQFLTKCPYGTDASCHLRGVVIYIPYSSSDLEIAQWLRRKLTDRKAKPASYNYKQRFTCNTANEAEHMPATKWVYSSCIALSEQPSHCVKVRMQSPHLTRITEHGLRRAAMWHVYLRTESQQNTISILASGEKRKNKTKPTIGHRKHHQTDAVRNAQRTKVAHQERLALKSRRSNNALTSRDTVGSRSPTHQNHDNNPPHMTGNTTRSPYQTTYETSSKNYKGLYYVQRIPVYFRDVWVNDNRDKPNPPTDKSQQCCSMDFLN</sequence>
<gene>
    <name evidence="2" type="ORF">CLF_101532</name>
</gene>
<protein>
    <submittedName>
        <fullName evidence="2">Uncharacterized protein</fullName>
    </submittedName>
</protein>
<feature type="region of interest" description="Disordered" evidence="1">
    <location>
        <begin position="356"/>
        <end position="442"/>
    </location>
</feature>
<dbReference type="EMBL" id="DF142886">
    <property type="protein sequence ID" value="GAA48378.1"/>
    <property type="molecule type" value="Genomic_DNA"/>
</dbReference>